<proteinExistence type="predicted"/>
<name>A0ABW4RC94_9RHOB</name>
<gene>
    <name evidence="4" type="ORF">ACFSCT_18615</name>
</gene>
<dbReference type="EMBL" id="JBHUEN010000053">
    <property type="protein sequence ID" value="MFD1883727.1"/>
    <property type="molecule type" value="Genomic_DNA"/>
</dbReference>
<dbReference type="SUPFAM" id="SSF158791">
    <property type="entry name" value="MgtE N-terminal domain-like"/>
    <property type="match status" value="1"/>
</dbReference>
<keyword evidence="2" id="KW-0732">Signal</keyword>
<evidence type="ECO:0000256" key="1">
    <source>
        <dbReference type="SAM" id="Coils"/>
    </source>
</evidence>
<feature type="coiled-coil region" evidence="1">
    <location>
        <begin position="55"/>
        <end position="92"/>
    </location>
</feature>
<dbReference type="RefSeq" id="WP_379145291.1">
    <property type="nucleotide sequence ID" value="NZ_JBHUEN010000053.1"/>
</dbReference>
<feature type="signal peptide" evidence="2">
    <location>
        <begin position="1"/>
        <end position="19"/>
    </location>
</feature>
<feature type="domain" description="Magnesium transporter MgtE intracellular" evidence="3">
    <location>
        <begin position="116"/>
        <end position="173"/>
    </location>
</feature>
<evidence type="ECO:0000259" key="3">
    <source>
        <dbReference type="Pfam" id="PF03448"/>
    </source>
</evidence>
<keyword evidence="1" id="KW-0175">Coiled coil</keyword>
<dbReference type="Pfam" id="PF03448">
    <property type="entry name" value="MgtE_N"/>
    <property type="match status" value="1"/>
</dbReference>
<reference evidence="5" key="1">
    <citation type="journal article" date="2019" name="Int. J. Syst. Evol. Microbiol.">
        <title>The Global Catalogue of Microorganisms (GCM) 10K type strain sequencing project: providing services to taxonomists for standard genome sequencing and annotation.</title>
        <authorList>
            <consortium name="The Broad Institute Genomics Platform"/>
            <consortium name="The Broad Institute Genome Sequencing Center for Infectious Disease"/>
            <person name="Wu L."/>
            <person name="Ma J."/>
        </authorList>
    </citation>
    <scope>NUCLEOTIDE SEQUENCE [LARGE SCALE GENOMIC DNA]</scope>
    <source>
        <strain evidence="5">CCUG 56029</strain>
    </source>
</reference>
<dbReference type="InterPro" id="IPR038076">
    <property type="entry name" value="MgtE_N_sf"/>
</dbReference>
<dbReference type="InterPro" id="IPR006668">
    <property type="entry name" value="Mg_transptr_MgtE_intracell_dom"/>
</dbReference>
<feature type="chain" id="PRO_5045576130" evidence="2">
    <location>
        <begin position="20"/>
        <end position="182"/>
    </location>
</feature>
<organism evidence="4 5">
    <name type="scientific">Paracoccus pacificus</name>
    <dbReference type="NCBI Taxonomy" id="1463598"/>
    <lineage>
        <taxon>Bacteria</taxon>
        <taxon>Pseudomonadati</taxon>
        <taxon>Pseudomonadota</taxon>
        <taxon>Alphaproteobacteria</taxon>
        <taxon>Rhodobacterales</taxon>
        <taxon>Paracoccaceae</taxon>
        <taxon>Paracoccus</taxon>
    </lineage>
</organism>
<accession>A0ABW4RC94</accession>
<dbReference type="Proteomes" id="UP001597213">
    <property type="component" value="Unassembled WGS sequence"/>
</dbReference>
<sequence>MKRPKRILPLLGAAFLVPAAVFSLQFLPSDMFTATAAAPDFLEGCADVPEAVAMAEELRQRNQRLEAYMVDLDRRKAEITKAEESLRSWLEKVRSANSGSRAKSAGADKARQDDLARMIALYDEMAPKDSAAVLSNLPPDFAAEILMRVDSGTGAKIIAAIDPRQAAELTARMGVIAMRKLN</sequence>
<protein>
    <submittedName>
        <fullName evidence="4">MotE family protein</fullName>
    </submittedName>
</protein>
<evidence type="ECO:0000313" key="4">
    <source>
        <dbReference type="EMBL" id="MFD1883727.1"/>
    </source>
</evidence>
<comment type="caution">
    <text evidence="4">The sequence shown here is derived from an EMBL/GenBank/DDBJ whole genome shotgun (WGS) entry which is preliminary data.</text>
</comment>
<keyword evidence="5" id="KW-1185">Reference proteome</keyword>
<dbReference type="Gene3D" id="1.25.60.10">
    <property type="entry name" value="MgtE N-terminal domain-like"/>
    <property type="match status" value="1"/>
</dbReference>
<evidence type="ECO:0000256" key="2">
    <source>
        <dbReference type="SAM" id="SignalP"/>
    </source>
</evidence>
<evidence type="ECO:0000313" key="5">
    <source>
        <dbReference type="Proteomes" id="UP001597213"/>
    </source>
</evidence>